<dbReference type="Pfam" id="PF00491">
    <property type="entry name" value="Arginase"/>
    <property type="match status" value="1"/>
</dbReference>
<feature type="non-terminal residue" evidence="1">
    <location>
        <position position="56"/>
    </location>
</feature>
<proteinExistence type="predicted"/>
<keyword evidence="2" id="KW-1185">Reference proteome</keyword>
<dbReference type="EMBL" id="JAGSIE010000019">
    <property type="protein sequence ID" value="MBR7553900.1"/>
    <property type="molecule type" value="Genomic_DNA"/>
</dbReference>
<name>A0A941HTK5_9BACI</name>
<dbReference type="GO" id="GO:0046872">
    <property type="term" value="F:metal ion binding"/>
    <property type="evidence" value="ECO:0007669"/>
    <property type="project" value="InterPro"/>
</dbReference>
<evidence type="ECO:0000313" key="1">
    <source>
        <dbReference type="EMBL" id="MBR7553900.1"/>
    </source>
</evidence>
<accession>A0A941HTK5</accession>
<protein>
    <submittedName>
        <fullName evidence="1">Arginase family protein</fullName>
    </submittedName>
</protein>
<dbReference type="Proteomes" id="UP000675431">
    <property type="component" value="Unassembled WGS sequence"/>
</dbReference>
<dbReference type="InterPro" id="IPR023696">
    <property type="entry name" value="Ureohydrolase_dom_sf"/>
</dbReference>
<sequence length="56" mass="6051">MKNVGILGVPITIGQPNKGVDLGPDAIRHAGLYTVLQNLKAVYQDYGNVQIENKES</sequence>
<dbReference type="RefSeq" id="WP_212369670.1">
    <property type="nucleotide sequence ID" value="NZ_JAGSIE010000019.1"/>
</dbReference>
<gene>
    <name evidence="1" type="ORF">KC820_07010</name>
</gene>
<comment type="caution">
    <text evidence="1">The sequence shown here is derived from an EMBL/GenBank/DDBJ whole genome shotgun (WGS) entry which is preliminary data.</text>
</comment>
<dbReference type="Gene3D" id="3.40.800.10">
    <property type="entry name" value="Ureohydrolase domain"/>
    <property type="match status" value="1"/>
</dbReference>
<reference evidence="1 2" key="1">
    <citation type="submission" date="2021-04" db="EMBL/GenBank/DDBJ databases">
        <title>Allobacillus sp. nov. SKP8-2 isolated from shrimp paste.</title>
        <authorList>
            <person name="Tanasupawat S."/>
            <person name="Yiamsombat S."/>
            <person name="Kanchanasin P."/>
            <person name="Kuncharoen N."/>
        </authorList>
    </citation>
    <scope>NUCLEOTIDE SEQUENCE [LARGE SCALE GENOMIC DNA]</scope>
    <source>
        <strain evidence="1 2">SKP8-2</strain>
    </source>
</reference>
<dbReference type="SUPFAM" id="SSF52768">
    <property type="entry name" value="Arginase/deacetylase"/>
    <property type="match status" value="1"/>
</dbReference>
<dbReference type="GO" id="GO:0016813">
    <property type="term" value="F:hydrolase activity, acting on carbon-nitrogen (but not peptide) bonds, in linear amidines"/>
    <property type="evidence" value="ECO:0007669"/>
    <property type="project" value="UniProtKB-ARBA"/>
</dbReference>
<evidence type="ECO:0000313" key="2">
    <source>
        <dbReference type="Proteomes" id="UP000675431"/>
    </source>
</evidence>
<dbReference type="InterPro" id="IPR006035">
    <property type="entry name" value="Ureohydrolase"/>
</dbReference>
<dbReference type="AlphaFoldDB" id="A0A941HTK5"/>
<organism evidence="1 2">
    <name type="scientific">Allobacillus saliphilus</name>
    <dbReference type="NCBI Taxonomy" id="2912308"/>
    <lineage>
        <taxon>Bacteria</taxon>
        <taxon>Bacillati</taxon>
        <taxon>Bacillota</taxon>
        <taxon>Bacilli</taxon>
        <taxon>Bacillales</taxon>
        <taxon>Bacillaceae</taxon>
        <taxon>Allobacillus</taxon>
    </lineage>
</organism>